<dbReference type="Proteomes" id="UP001044222">
    <property type="component" value="Chromosome 7"/>
</dbReference>
<comment type="caution">
    <text evidence="9">The sequence shown here is derived from an EMBL/GenBank/DDBJ whole genome shotgun (WGS) entry which is preliminary data.</text>
</comment>
<evidence type="ECO:0000256" key="3">
    <source>
        <dbReference type="ARBA" id="ARBA00022475"/>
    </source>
</evidence>
<sequence>MTAKHRNKNASDKNSTSIQDDVAKKITKASKSTDSTASGSGTWTKALAALSYIALVAAAGFAAFYLQKVVEEVGQISSRTEATIQKNAELTKKMESALQQVDSLKQTVDGFDSTLGRMQTELDSAGWALRKGEADTRRVEEALQKLQNELLQDLSEGIRELKEARDRDSSSLERTVEERLTELTRSIGDSVAEFAGAQSETQTQLRDLKARLDGVESPASLKRELLAVVETVGELQAAGQASEQTAEALRKQIAAVGAELQTRNEEVASTMQEIDSVRELVQSTAGVLRESVSAAEVSVKLLNDQAQSLQSGQDMAAGSIQGLEEGLRGVVAQAEKTGEEVEARLKALEQSTDASAAATAAQTERAEAILAKHDAHESALTTLARDQALAGQVEALQGDLGELQSKVAALGGRQTELSSRGSGLGQQLEGLGKRLKALEEETAKGPALDTLKASVSQAQKDVQQLRNTMDSLTAYSKKVEGHEVAITSLKSSLEETKASVSTLSKQKAPGKV</sequence>
<comment type="subcellular location">
    <subcellularLocation>
        <location evidence="1">Cell membrane</location>
    </subcellularLocation>
    <subcellularLocation>
        <location evidence="2">Cytoplasm</location>
    </subcellularLocation>
</comment>
<dbReference type="PANTHER" id="PTHR45161:SF1">
    <property type="entry name" value="CYTOSKELETON-ASSOCIATED PROTEIN 4"/>
    <property type="match status" value="1"/>
</dbReference>
<gene>
    <name evidence="9" type="ORF">ANANG_G00144760</name>
</gene>
<keyword evidence="4" id="KW-0963">Cytoplasm</keyword>
<keyword evidence="3" id="KW-1003">Cell membrane</keyword>
<dbReference type="SUPFAM" id="SSF57997">
    <property type="entry name" value="Tropomyosin"/>
    <property type="match status" value="1"/>
</dbReference>
<accession>A0A9D3RYD4</accession>
<keyword evidence="7" id="KW-0175">Coiled coil</keyword>
<evidence type="ECO:0000256" key="1">
    <source>
        <dbReference type="ARBA" id="ARBA00004236"/>
    </source>
</evidence>
<evidence type="ECO:0008006" key="11">
    <source>
        <dbReference type="Google" id="ProtNLM"/>
    </source>
</evidence>
<evidence type="ECO:0000256" key="6">
    <source>
        <dbReference type="ARBA" id="ARBA00023136"/>
    </source>
</evidence>
<organism evidence="9 10">
    <name type="scientific">Anguilla anguilla</name>
    <name type="common">European freshwater eel</name>
    <name type="synonym">Muraena anguilla</name>
    <dbReference type="NCBI Taxonomy" id="7936"/>
    <lineage>
        <taxon>Eukaryota</taxon>
        <taxon>Metazoa</taxon>
        <taxon>Chordata</taxon>
        <taxon>Craniata</taxon>
        <taxon>Vertebrata</taxon>
        <taxon>Euteleostomi</taxon>
        <taxon>Actinopterygii</taxon>
        <taxon>Neopterygii</taxon>
        <taxon>Teleostei</taxon>
        <taxon>Anguilliformes</taxon>
        <taxon>Anguillidae</taxon>
        <taxon>Anguilla</taxon>
    </lineage>
</organism>
<keyword evidence="6 8" id="KW-0472">Membrane</keyword>
<keyword evidence="8" id="KW-1133">Transmembrane helix</keyword>
<dbReference type="Gene3D" id="1.10.287.1490">
    <property type="match status" value="1"/>
</dbReference>
<evidence type="ECO:0000256" key="8">
    <source>
        <dbReference type="SAM" id="Phobius"/>
    </source>
</evidence>
<dbReference type="GO" id="GO:0005737">
    <property type="term" value="C:cytoplasm"/>
    <property type="evidence" value="ECO:0007669"/>
    <property type="project" value="UniProtKB-SubCell"/>
</dbReference>
<dbReference type="GO" id="GO:0005886">
    <property type="term" value="C:plasma membrane"/>
    <property type="evidence" value="ECO:0007669"/>
    <property type="project" value="UniProtKB-SubCell"/>
</dbReference>
<dbReference type="AlphaFoldDB" id="A0A9D3RYD4"/>
<evidence type="ECO:0000256" key="4">
    <source>
        <dbReference type="ARBA" id="ARBA00022490"/>
    </source>
</evidence>
<protein>
    <recommendedName>
        <fullName evidence="11">Cytoskeleton-associated protein 4</fullName>
    </recommendedName>
</protein>
<proteinExistence type="predicted"/>
<keyword evidence="5" id="KW-0597">Phosphoprotein</keyword>
<keyword evidence="10" id="KW-1185">Reference proteome</keyword>
<feature type="transmembrane region" description="Helical" evidence="8">
    <location>
        <begin position="46"/>
        <end position="66"/>
    </location>
</feature>
<feature type="coiled-coil region" evidence="7">
    <location>
        <begin position="87"/>
        <end position="167"/>
    </location>
</feature>
<reference evidence="9" key="1">
    <citation type="submission" date="2021-01" db="EMBL/GenBank/DDBJ databases">
        <title>A chromosome-scale assembly of European eel, Anguilla anguilla.</title>
        <authorList>
            <person name="Henkel C."/>
            <person name="Jong-Raadsen S.A."/>
            <person name="Dufour S."/>
            <person name="Weltzien F.-A."/>
            <person name="Palstra A.P."/>
            <person name="Pelster B."/>
            <person name="Spaink H.P."/>
            <person name="Van Den Thillart G.E."/>
            <person name="Jansen H."/>
            <person name="Zahm M."/>
            <person name="Klopp C."/>
            <person name="Cedric C."/>
            <person name="Louis A."/>
            <person name="Berthelot C."/>
            <person name="Parey E."/>
            <person name="Roest Crollius H."/>
            <person name="Montfort J."/>
            <person name="Robinson-Rechavi M."/>
            <person name="Bucao C."/>
            <person name="Bouchez O."/>
            <person name="Gislard M."/>
            <person name="Lluch J."/>
            <person name="Milhes M."/>
            <person name="Lampietro C."/>
            <person name="Lopez Roques C."/>
            <person name="Donnadieu C."/>
            <person name="Braasch I."/>
            <person name="Desvignes T."/>
            <person name="Postlethwait J."/>
            <person name="Bobe J."/>
            <person name="Guiguen Y."/>
            <person name="Dirks R."/>
        </authorList>
    </citation>
    <scope>NUCLEOTIDE SEQUENCE</scope>
    <source>
        <strain evidence="9">Tag_6206</strain>
        <tissue evidence="9">Liver</tissue>
    </source>
</reference>
<evidence type="ECO:0000256" key="2">
    <source>
        <dbReference type="ARBA" id="ARBA00004496"/>
    </source>
</evidence>
<dbReference type="EMBL" id="JAFIRN010000007">
    <property type="protein sequence ID" value="KAG5845966.1"/>
    <property type="molecule type" value="Genomic_DNA"/>
</dbReference>
<dbReference type="PANTHER" id="PTHR45161">
    <property type="entry name" value="CYTOSKELETON-ASSOCIATED PROTEIN 4"/>
    <property type="match status" value="1"/>
</dbReference>
<evidence type="ECO:0000256" key="5">
    <source>
        <dbReference type="ARBA" id="ARBA00022553"/>
    </source>
</evidence>
<evidence type="ECO:0000313" key="10">
    <source>
        <dbReference type="Proteomes" id="UP001044222"/>
    </source>
</evidence>
<name>A0A9D3RYD4_ANGAN</name>
<evidence type="ECO:0000313" key="9">
    <source>
        <dbReference type="EMBL" id="KAG5845966.1"/>
    </source>
</evidence>
<feature type="coiled-coil region" evidence="7">
    <location>
        <begin position="448"/>
        <end position="475"/>
    </location>
</feature>
<evidence type="ECO:0000256" key="7">
    <source>
        <dbReference type="SAM" id="Coils"/>
    </source>
</evidence>
<keyword evidence="8" id="KW-0812">Transmembrane</keyword>